<dbReference type="PANTHER" id="PTHR10509:SF14">
    <property type="entry name" value="CAFFEOYL-COA O-METHYLTRANSFERASE 3-RELATED"/>
    <property type="match status" value="1"/>
</dbReference>
<dbReference type="OrthoDB" id="10251242at2759"/>
<dbReference type="InterPro" id="IPR050362">
    <property type="entry name" value="Cation-dep_OMT"/>
</dbReference>
<dbReference type="PROSITE" id="PS51682">
    <property type="entry name" value="SAM_OMT_I"/>
    <property type="match status" value="2"/>
</dbReference>
<accession>A0A409Y8M5</accession>
<reference evidence="5 6" key="1">
    <citation type="journal article" date="2018" name="Evol. Lett.">
        <title>Horizontal gene cluster transfer increased hallucinogenic mushroom diversity.</title>
        <authorList>
            <person name="Reynolds H.T."/>
            <person name="Vijayakumar V."/>
            <person name="Gluck-Thaler E."/>
            <person name="Korotkin H.B."/>
            <person name="Matheny P.B."/>
            <person name="Slot J.C."/>
        </authorList>
    </citation>
    <scope>NUCLEOTIDE SEQUENCE [LARGE SCALE GENOMIC DNA]</scope>
    <source>
        <strain evidence="5 6">2629</strain>
    </source>
</reference>
<dbReference type="STRING" id="181874.A0A409Y8M5"/>
<evidence type="ECO:0000313" key="5">
    <source>
        <dbReference type="EMBL" id="PPQ99298.1"/>
    </source>
</evidence>
<dbReference type="Pfam" id="PF01596">
    <property type="entry name" value="Methyltransf_3"/>
    <property type="match status" value="2"/>
</dbReference>
<dbReference type="GO" id="GO:0032259">
    <property type="term" value="P:methylation"/>
    <property type="evidence" value="ECO:0007669"/>
    <property type="project" value="UniProtKB-KW"/>
</dbReference>
<comment type="caution">
    <text evidence="5">The sequence shown here is derived from an EMBL/GenBank/DDBJ whole genome shotgun (WGS) entry which is preliminary data.</text>
</comment>
<evidence type="ECO:0000256" key="3">
    <source>
        <dbReference type="ARBA" id="ARBA00022691"/>
    </source>
</evidence>
<dbReference type="GO" id="GO:0008757">
    <property type="term" value="F:S-adenosylmethionine-dependent methyltransferase activity"/>
    <property type="evidence" value="ECO:0007669"/>
    <property type="project" value="TreeGrafter"/>
</dbReference>
<gene>
    <name evidence="5" type="ORF">CVT24_009166</name>
</gene>
<evidence type="ECO:0000256" key="4">
    <source>
        <dbReference type="ARBA" id="ARBA00023453"/>
    </source>
</evidence>
<dbReference type="Gene3D" id="3.40.50.150">
    <property type="entry name" value="Vaccinia Virus protein VP39"/>
    <property type="match status" value="2"/>
</dbReference>
<evidence type="ECO:0000256" key="1">
    <source>
        <dbReference type="ARBA" id="ARBA00022603"/>
    </source>
</evidence>
<keyword evidence="2" id="KW-0808">Transferase</keyword>
<evidence type="ECO:0000256" key="2">
    <source>
        <dbReference type="ARBA" id="ARBA00022679"/>
    </source>
</evidence>
<keyword evidence="6" id="KW-1185">Reference proteome</keyword>
<dbReference type="Proteomes" id="UP000284842">
    <property type="component" value="Unassembled WGS sequence"/>
</dbReference>
<protein>
    <recommendedName>
        <fullName evidence="7">O-methyltransferase domain-containing protein</fullName>
    </recommendedName>
</protein>
<dbReference type="EMBL" id="NHTK01001363">
    <property type="protein sequence ID" value="PPQ99298.1"/>
    <property type="molecule type" value="Genomic_DNA"/>
</dbReference>
<comment type="similarity">
    <text evidence="4">Belongs to the class I-like SAM-binding methyltransferase superfamily. Cation-dependent O-methyltransferase family.</text>
</comment>
<organism evidence="5 6">
    <name type="scientific">Panaeolus cyanescens</name>
    <dbReference type="NCBI Taxonomy" id="181874"/>
    <lineage>
        <taxon>Eukaryota</taxon>
        <taxon>Fungi</taxon>
        <taxon>Dikarya</taxon>
        <taxon>Basidiomycota</taxon>
        <taxon>Agaricomycotina</taxon>
        <taxon>Agaricomycetes</taxon>
        <taxon>Agaricomycetidae</taxon>
        <taxon>Agaricales</taxon>
        <taxon>Agaricineae</taxon>
        <taxon>Galeropsidaceae</taxon>
        <taxon>Panaeolus</taxon>
    </lineage>
</organism>
<dbReference type="PANTHER" id="PTHR10509">
    <property type="entry name" value="O-METHYLTRANSFERASE-RELATED"/>
    <property type="match status" value="1"/>
</dbReference>
<dbReference type="InterPro" id="IPR029063">
    <property type="entry name" value="SAM-dependent_MTases_sf"/>
</dbReference>
<name>A0A409Y8M5_9AGAR</name>
<dbReference type="AlphaFoldDB" id="A0A409Y8M5"/>
<proteinExistence type="inferred from homology"/>
<dbReference type="InterPro" id="IPR002935">
    <property type="entry name" value="SAM_O-MeTrfase"/>
</dbReference>
<keyword evidence="1" id="KW-0489">Methyltransferase</keyword>
<evidence type="ECO:0008006" key="7">
    <source>
        <dbReference type="Google" id="ProtNLM"/>
    </source>
</evidence>
<dbReference type="CDD" id="cd02440">
    <property type="entry name" value="AdoMet_MTases"/>
    <property type="match status" value="2"/>
</dbReference>
<sequence>MDDSVLHPPTDINEWRESDDYHNAFLLRRDPVLEKAVRNSRAKGLRDVAVSAAQGKFLHLLAQSIQAKRIIELGTLGGFSTTWLARALPEDGKLYTFEVDPQVAKVAEENIRNAGQSHKVQIVVGRAIEELPKIPATEPFDFIFIDADKPSYPSYYKEAKRLVRKGGVIVSFLKNTHMSFSVQATGPDSQSLVIIGLNRAIVDNVVRAGPARRNVSDPKSNDPNIEGVRELLQIIKNDPEVEATTIGTVGDKGYDGFLYAVRHYPAMAFTQEHAENWKRSDAYFNSFLLKEDPILDATLQNSRNQGLDNIAVSAAQGKLLHLLAKSMQAKRIVEVGLLGGYSTIWLARALPDDGKLITFEIDSHSVKVAGENLNNAGLADKVEIVLGPAAEELPKLKADEPFDLIFIDADKPSNPIYFKEAKRLVRKGGVIIVDNVVRRGKVADPQYQDDPNLQGVRDLVHLIKDDPEVEATTIATVGEKGYDGFLYAVRQ</sequence>
<dbReference type="SUPFAM" id="SSF53335">
    <property type="entry name" value="S-adenosyl-L-methionine-dependent methyltransferases"/>
    <property type="match status" value="2"/>
</dbReference>
<evidence type="ECO:0000313" key="6">
    <source>
        <dbReference type="Proteomes" id="UP000284842"/>
    </source>
</evidence>
<dbReference type="InParanoid" id="A0A409Y8M5"/>
<dbReference type="GO" id="GO:0008171">
    <property type="term" value="F:O-methyltransferase activity"/>
    <property type="evidence" value="ECO:0007669"/>
    <property type="project" value="InterPro"/>
</dbReference>
<keyword evidence="3" id="KW-0949">S-adenosyl-L-methionine</keyword>